<evidence type="ECO:0000313" key="2">
    <source>
        <dbReference type="EMBL" id="MDR7153179.1"/>
    </source>
</evidence>
<gene>
    <name evidence="2" type="ORF">J2W49_005159</name>
</gene>
<feature type="transmembrane region" description="Helical" evidence="1">
    <location>
        <begin position="89"/>
        <end position="104"/>
    </location>
</feature>
<reference evidence="2 3" key="1">
    <citation type="submission" date="2023-07" db="EMBL/GenBank/DDBJ databases">
        <title>Sorghum-associated microbial communities from plants grown in Nebraska, USA.</title>
        <authorList>
            <person name="Schachtman D."/>
        </authorList>
    </citation>
    <scope>NUCLEOTIDE SEQUENCE [LARGE SCALE GENOMIC DNA]</scope>
    <source>
        <strain evidence="2 3">4249</strain>
    </source>
</reference>
<protein>
    <recommendedName>
        <fullName evidence="4">DUF4956 domain-containing protein</fullName>
    </recommendedName>
</protein>
<evidence type="ECO:0000313" key="3">
    <source>
        <dbReference type="Proteomes" id="UP001265700"/>
    </source>
</evidence>
<dbReference type="Proteomes" id="UP001265700">
    <property type="component" value="Unassembled WGS sequence"/>
</dbReference>
<dbReference type="Pfam" id="PF16316">
    <property type="entry name" value="DUF4956"/>
    <property type="match status" value="1"/>
</dbReference>
<dbReference type="InterPro" id="IPR032531">
    <property type="entry name" value="DUF4956"/>
</dbReference>
<accession>A0ABU1WVH6</accession>
<keyword evidence="1" id="KW-0812">Transmembrane</keyword>
<dbReference type="EMBL" id="JAVDWU010000018">
    <property type="protein sequence ID" value="MDR7153179.1"/>
    <property type="molecule type" value="Genomic_DNA"/>
</dbReference>
<evidence type="ECO:0000256" key="1">
    <source>
        <dbReference type="SAM" id="Phobius"/>
    </source>
</evidence>
<name>A0ABU1WVH6_9BURK</name>
<keyword evidence="3" id="KW-1185">Reference proteome</keyword>
<comment type="caution">
    <text evidence="2">The sequence shown here is derived from an EMBL/GenBank/DDBJ whole genome shotgun (WGS) entry which is preliminary data.</text>
</comment>
<evidence type="ECO:0008006" key="4">
    <source>
        <dbReference type="Google" id="ProtNLM"/>
    </source>
</evidence>
<dbReference type="RefSeq" id="WP_310322713.1">
    <property type="nucleotide sequence ID" value="NZ_JAVDWU010000018.1"/>
</dbReference>
<organism evidence="2 3">
    <name type="scientific">Hydrogenophaga palleronii</name>
    <dbReference type="NCBI Taxonomy" id="65655"/>
    <lineage>
        <taxon>Bacteria</taxon>
        <taxon>Pseudomonadati</taxon>
        <taxon>Pseudomonadota</taxon>
        <taxon>Betaproteobacteria</taxon>
        <taxon>Burkholderiales</taxon>
        <taxon>Comamonadaceae</taxon>
        <taxon>Hydrogenophaga</taxon>
    </lineage>
</organism>
<keyword evidence="1" id="KW-0472">Membrane</keyword>
<feature type="transmembrane region" description="Helical" evidence="1">
    <location>
        <begin position="44"/>
        <end position="77"/>
    </location>
</feature>
<feature type="transmembrane region" description="Helical" evidence="1">
    <location>
        <begin position="12"/>
        <end position="32"/>
    </location>
</feature>
<proteinExistence type="predicted"/>
<keyword evidence="1" id="KW-1133">Transmembrane helix</keyword>
<sequence>MNIPSVDYVELVSRFAINLVSMVVLNFAIYYARYKHKETAISAALFNIFTFAVLSVLSILEFSLAAGFGLFAILALFTLRSEPISKSDIAYFFGSISIAVVCAIKGTSMLFVMLMILLMLVAVYIIDHPEILKSVNQATVRFDAIPEGFMSEPSVLKSALSQRLGVEVLSYRILSVCYVTEVIQVEVDYRFQ</sequence>